<gene>
    <name evidence="2" type="ORF">NA56DRAFT_713527</name>
</gene>
<organism evidence="2 3">
    <name type="scientific">Hyaloscypha hepaticicola</name>
    <dbReference type="NCBI Taxonomy" id="2082293"/>
    <lineage>
        <taxon>Eukaryota</taxon>
        <taxon>Fungi</taxon>
        <taxon>Dikarya</taxon>
        <taxon>Ascomycota</taxon>
        <taxon>Pezizomycotina</taxon>
        <taxon>Leotiomycetes</taxon>
        <taxon>Helotiales</taxon>
        <taxon>Hyaloscyphaceae</taxon>
        <taxon>Hyaloscypha</taxon>
    </lineage>
</organism>
<dbReference type="AlphaFoldDB" id="A0A2J6PDK6"/>
<protein>
    <submittedName>
        <fullName evidence="2">Uncharacterized protein</fullName>
    </submittedName>
</protein>
<evidence type="ECO:0000256" key="1">
    <source>
        <dbReference type="SAM" id="MobiDB-lite"/>
    </source>
</evidence>
<keyword evidence="3" id="KW-1185">Reference proteome</keyword>
<reference evidence="2 3" key="1">
    <citation type="submission" date="2016-05" db="EMBL/GenBank/DDBJ databases">
        <title>A degradative enzymes factory behind the ericoid mycorrhizal symbiosis.</title>
        <authorList>
            <consortium name="DOE Joint Genome Institute"/>
            <person name="Martino E."/>
            <person name="Morin E."/>
            <person name="Grelet G."/>
            <person name="Kuo A."/>
            <person name="Kohler A."/>
            <person name="Daghino S."/>
            <person name="Barry K."/>
            <person name="Choi C."/>
            <person name="Cichocki N."/>
            <person name="Clum A."/>
            <person name="Copeland A."/>
            <person name="Hainaut M."/>
            <person name="Haridas S."/>
            <person name="Labutti K."/>
            <person name="Lindquist E."/>
            <person name="Lipzen A."/>
            <person name="Khouja H.-R."/>
            <person name="Murat C."/>
            <person name="Ohm R."/>
            <person name="Olson A."/>
            <person name="Spatafora J."/>
            <person name="Veneault-Fourrey C."/>
            <person name="Henrissat B."/>
            <person name="Grigoriev I."/>
            <person name="Martin F."/>
            <person name="Perotto S."/>
        </authorList>
    </citation>
    <scope>NUCLEOTIDE SEQUENCE [LARGE SCALE GENOMIC DNA]</scope>
    <source>
        <strain evidence="2 3">UAMH 7357</strain>
    </source>
</reference>
<evidence type="ECO:0000313" key="3">
    <source>
        <dbReference type="Proteomes" id="UP000235672"/>
    </source>
</evidence>
<proteinExistence type="predicted"/>
<feature type="compositionally biased region" description="Basic and acidic residues" evidence="1">
    <location>
        <begin position="80"/>
        <end position="90"/>
    </location>
</feature>
<sequence length="126" mass="14095">MSAYKRTTASTDVPEFVKHDDVLQISPRVMSIAISTGSDRLAESLFLSSCQKGALAQSTRLKEEGSLRWGRQSGTYGSYQDERQTSKSEQSEVSLKQLLRQQITVPPIIDRIIASVSIQELSKYLR</sequence>
<name>A0A2J6PDK6_9HELO</name>
<feature type="region of interest" description="Disordered" evidence="1">
    <location>
        <begin position="70"/>
        <end position="90"/>
    </location>
</feature>
<dbReference type="EMBL" id="KZ613567">
    <property type="protein sequence ID" value="PMD12084.1"/>
    <property type="molecule type" value="Genomic_DNA"/>
</dbReference>
<evidence type="ECO:0000313" key="2">
    <source>
        <dbReference type="EMBL" id="PMD12084.1"/>
    </source>
</evidence>
<accession>A0A2J6PDK6</accession>
<dbReference type="Proteomes" id="UP000235672">
    <property type="component" value="Unassembled WGS sequence"/>
</dbReference>